<dbReference type="InterPro" id="IPR029058">
    <property type="entry name" value="AB_hydrolase_fold"/>
</dbReference>
<dbReference type="PANTHER" id="PTHR43798:SF33">
    <property type="entry name" value="HYDROLASE, PUTATIVE (AFU_ORTHOLOGUE AFUA_2G14860)-RELATED"/>
    <property type="match status" value="1"/>
</dbReference>
<gene>
    <name evidence="2" type="ORF">DI526_04725</name>
</gene>
<dbReference type="Gene3D" id="3.40.50.1820">
    <property type="entry name" value="alpha/beta hydrolase"/>
    <property type="match status" value="1"/>
</dbReference>
<dbReference type="InterPro" id="IPR000073">
    <property type="entry name" value="AB_hydrolase_1"/>
</dbReference>
<reference evidence="2 3" key="1">
    <citation type="submission" date="2017-08" db="EMBL/GenBank/DDBJ databases">
        <title>Infants hospitalized years apart are colonized by the same room-sourced microbial strains.</title>
        <authorList>
            <person name="Brooks B."/>
            <person name="Olm M.R."/>
            <person name="Firek B.A."/>
            <person name="Baker R."/>
            <person name="Thomas B.C."/>
            <person name="Morowitz M.J."/>
            <person name="Banfield J.F."/>
        </authorList>
    </citation>
    <scope>NUCLEOTIDE SEQUENCE [LARGE SCALE GENOMIC DNA]</scope>
    <source>
        <strain evidence="2">S2_003_000_R2_4</strain>
    </source>
</reference>
<evidence type="ECO:0000313" key="2">
    <source>
        <dbReference type="EMBL" id="PZR36076.1"/>
    </source>
</evidence>
<evidence type="ECO:0000313" key="3">
    <source>
        <dbReference type="Proteomes" id="UP000249393"/>
    </source>
</evidence>
<proteinExistence type="predicted"/>
<keyword evidence="2" id="KW-0378">Hydrolase</keyword>
<dbReference type="AlphaFoldDB" id="A0A2W5VHC9"/>
<dbReference type="Proteomes" id="UP000249393">
    <property type="component" value="Unassembled WGS sequence"/>
</dbReference>
<feature type="domain" description="AB hydrolase-1" evidence="1">
    <location>
        <begin position="26"/>
        <end position="164"/>
    </location>
</feature>
<dbReference type="InterPro" id="IPR000639">
    <property type="entry name" value="Epox_hydrolase-like"/>
</dbReference>
<dbReference type="PANTHER" id="PTHR43798">
    <property type="entry name" value="MONOACYLGLYCEROL LIPASE"/>
    <property type="match status" value="1"/>
</dbReference>
<dbReference type="GO" id="GO:0016020">
    <property type="term" value="C:membrane"/>
    <property type="evidence" value="ECO:0007669"/>
    <property type="project" value="TreeGrafter"/>
</dbReference>
<dbReference type="EMBL" id="QFQZ01000009">
    <property type="protein sequence ID" value="PZR36076.1"/>
    <property type="molecule type" value="Genomic_DNA"/>
</dbReference>
<organism evidence="2 3">
    <name type="scientific">Caulobacter segnis</name>
    <dbReference type="NCBI Taxonomy" id="88688"/>
    <lineage>
        <taxon>Bacteria</taxon>
        <taxon>Pseudomonadati</taxon>
        <taxon>Pseudomonadota</taxon>
        <taxon>Alphaproteobacteria</taxon>
        <taxon>Caulobacterales</taxon>
        <taxon>Caulobacteraceae</taxon>
        <taxon>Caulobacter</taxon>
    </lineage>
</organism>
<name>A0A2W5VHC9_9CAUL</name>
<dbReference type="Pfam" id="PF00561">
    <property type="entry name" value="Abhydrolase_1"/>
    <property type="match status" value="1"/>
</dbReference>
<dbReference type="GO" id="GO:0016787">
    <property type="term" value="F:hydrolase activity"/>
    <property type="evidence" value="ECO:0007669"/>
    <property type="project" value="UniProtKB-KW"/>
</dbReference>
<evidence type="ECO:0000259" key="1">
    <source>
        <dbReference type="Pfam" id="PF00561"/>
    </source>
</evidence>
<dbReference type="RefSeq" id="WP_304274736.1">
    <property type="nucleotide sequence ID" value="NZ_QFQZ01000009.1"/>
</dbReference>
<dbReference type="InterPro" id="IPR050266">
    <property type="entry name" value="AB_hydrolase_sf"/>
</dbReference>
<dbReference type="SUPFAM" id="SSF53474">
    <property type="entry name" value="alpha/beta-Hydrolases"/>
    <property type="match status" value="1"/>
</dbReference>
<dbReference type="PRINTS" id="PR00111">
    <property type="entry name" value="ABHYDROLASE"/>
</dbReference>
<sequence length="267" mass="29341">MIARRGYADGPFGQVHFHDTGGEGTPIVLSHQSPQSARQFDLLVPVLAAKGLRVIAVDHPGFGNSDPTPGVPTIADYAAVFPVVLDHLGVARAAFAGHHTGAQVVTEVALRWPDRVTRLILNGPSPFTEAELQHLRDTVTAEEKDMVHHQDGSHLSHTFEVRWRLHGPNPDPAVLTRIVAEKFIGYGEMWWGHNAAFHYDHAEAMKQVTHPTLILTNPDDVIYDAALRARELRPDFAFVELPGGGVDVVDAYPEEWARVVSEFLQAA</sequence>
<protein>
    <submittedName>
        <fullName evidence="2">Alpha/beta hydrolase</fullName>
    </submittedName>
</protein>
<comment type="caution">
    <text evidence="2">The sequence shown here is derived from an EMBL/GenBank/DDBJ whole genome shotgun (WGS) entry which is preliminary data.</text>
</comment>
<accession>A0A2W5VHC9</accession>
<dbReference type="PRINTS" id="PR00412">
    <property type="entry name" value="EPOXHYDRLASE"/>
</dbReference>